<dbReference type="EnsemblMetazoa" id="CJA19968.1">
    <property type="protein sequence ID" value="CJA19968.1"/>
    <property type="gene ID" value="WBGene00175539"/>
</dbReference>
<proteinExistence type="predicted"/>
<dbReference type="PANTHER" id="PTHR45830">
    <property type="entry name" value="SERPENTINE RECEPTOR, CLASS I"/>
    <property type="match status" value="1"/>
</dbReference>
<dbReference type="Proteomes" id="UP000005237">
    <property type="component" value="Unassembled WGS sequence"/>
</dbReference>
<keyword evidence="1" id="KW-0472">Membrane</keyword>
<sequence>MQPIPLFPIRAGYSAGILATRFQISTFVLMNILALLVGFKISCISVCFLRKHQAIAKIDNKYLMAPTVYNGLVFYLYAYTLSFTLSLSLTGISKAEEWKIIDVVRNQ</sequence>
<dbReference type="Pfam" id="PF10327">
    <property type="entry name" value="7TM_GPCR_Sri"/>
    <property type="match status" value="1"/>
</dbReference>
<reference evidence="3" key="1">
    <citation type="submission" date="2010-08" db="EMBL/GenBank/DDBJ databases">
        <authorList>
            <consortium name="Caenorhabditis japonica Sequencing Consortium"/>
            <person name="Wilson R.K."/>
        </authorList>
    </citation>
    <scope>NUCLEOTIDE SEQUENCE [LARGE SCALE GENOMIC DNA]</scope>
    <source>
        <strain evidence="3">DF5081</strain>
    </source>
</reference>
<protein>
    <submittedName>
        <fullName evidence="2">Uncharacterized protein</fullName>
    </submittedName>
</protein>
<keyword evidence="1" id="KW-0812">Transmembrane</keyword>
<organism evidence="2 3">
    <name type="scientific">Caenorhabditis japonica</name>
    <dbReference type="NCBI Taxonomy" id="281687"/>
    <lineage>
        <taxon>Eukaryota</taxon>
        <taxon>Metazoa</taxon>
        <taxon>Ecdysozoa</taxon>
        <taxon>Nematoda</taxon>
        <taxon>Chromadorea</taxon>
        <taxon>Rhabditida</taxon>
        <taxon>Rhabditina</taxon>
        <taxon>Rhabditomorpha</taxon>
        <taxon>Rhabditoidea</taxon>
        <taxon>Rhabditidae</taxon>
        <taxon>Peloderinae</taxon>
        <taxon>Caenorhabditis</taxon>
    </lineage>
</organism>
<feature type="transmembrane region" description="Helical" evidence="1">
    <location>
        <begin position="28"/>
        <end position="49"/>
    </location>
</feature>
<reference evidence="2" key="2">
    <citation type="submission" date="2022-06" db="UniProtKB">
        <authorList>
            <consortium name="EnsemblMetazoa"/>
        </authorList>
    </citation>
    <scope>IDENTIFICATION</scope>
    <source>
        <strain evidence="2">DF5081</strain>
    </source>
</reference>
<evidence type="ECO:0000313" key="3">
    <source>
        <dbReference type="Proteomes" id="UP000005237"/>
    </source>
</evidence>
<dbReference type="InterPro" id="IPR019429">
    <property type="entry name" value="7TM_GPCR_serpentine_rcpt_Sri"/>
</dbReference>
<accession>A0A8R1I8M2</accession>
<keyword evidence="1" id="KW-1133">Transmembrane helix</keyword>
<dbReference type="PANTHER" id="PTHR45830:SF12">
    <property type="entry name" value="G_PROTEIN_RECEP_F1_2 DOMAIN-CONTAINING PROTEIN-RELATED"/>
    <property type="match status" value="1"/>
</dbReference>
<keyword evidence="3" id="KW-1185">Reference proteome</keyword>
<evidence type="ECO:0000256" key="1">
    <source>
        <dbReference type="SAM" id="Phobius"/>
    </source>
</evidence>
<name>A0A8R1I8M2_CAEJA</name>
<evidence type="ECO:0000313" key="2">
    <source>
        <dbReference type="EnsemblMetazoa" id="CJA19968.1"/>
    </source>
</evidence>
<dbReference type="AlphaFoldDB" id="A0A8R1I8M2"/>